<reference evidence="2 3" key="1">
    <citation type="submission" date="2015-08" db="EMBL/GenBank/DDBJ databases">
        <authorList>
            <person name="Babu N.S."/>
            <person name="Beckwith C.J."/>
            <person name="Beseler K.G."/>
            <person name="Brison A."/>
            <person name="Carone J.V."/>
            <person name="Caskin T.P."/>
            <person name="Diamond M."/>
            <person name="Durham M.E."/>
            <person name="Foxe J.M."/>
            <person name="Go M."/>
            <person name="Henderson B.A."/>
            <person name="Jones I.B."/>
            <person name="McGettigan J.A."/>
            <person name="Micheletti S.J."/>
            <person name="Nasrallah M.E."/>
            <person name="Ortiz D."/>
            <person name="Piller C.R."/>
            <person name="Privatt S.R."/>
            <person name="Schneider S.L."/>
            <person name="Sharp S."/>
            <person name="Smith T.C."/>
            <person name="Stanton J.D."/>
            <person name="Ullery H.E."/>
            <person name="Wilson R.J."/>
            <person name="Serrano M.G."/>
            <person name="Buck G."/>
            <person name="Lee V."/>
            <person name="Wang Y."/>
            <person name="Carvalho R."/>
            <person name="Voegtly L."/>
            <person name="Shi R."/>
            <person name="Duckworth R."/>
            <person name="Johnson A."/>
            <person name="Loviza R."/>
            <person name="Walstead R."/>
            <person name="Shah Z."/>
            <person name="Kiflezghi M."/>
            <person name="Wade K."/>
            <person name="Ball S.L."/>
            <person name="Bradley K.W."/>
            <person name="Asai D.J."/>
            <person name="Bowman C.A."/>
            <person name="Russell D.A."/>
            <person name="Pope W.H."/>
            <person name="Jacobs-Sera D."/>
            <person name="Hendrix R.W."/>
            <person name="Hatfull G.F."/>
        </authorList>
    </citation>
    <scope>NUCLEOTIDE SEQUENCE [LARGE SCALE GENOMIC DNA]</scope>
    <source>
        <strain evidence="2 3">DSM 27648</strain>
    </source>
</reference>
<evidence type="ECO:0000256" key="1">
    <source>
        <dbReference type="SAM" id="MobiDB-lite"/>
    </source>
</evidence>
<dbReference type="KEGG" id="llu:AKJ09_10053"/>
<sequence>MFGVTPSPERIVFRCIRCKRSLGSSRDPALLHKKRMPDAPSRGGTGSSGSAETAPESQRQQ</sequence>
<keyword evidence="3" id="KW-1185">Reference proteome</keyword>
<name>A0A0K1QD82_9BACT</name>
<organism evidence="2 3">
    <name type="scientific">Labilithrix luteola</name>
    <dbReference type="NCBI Taxonomy" id="1391654"/>
    <lineage>
        <taxon>Bacteria</taxon>
        <taxon>Pseudomonadati</taxon>
        <taxon>Myxococcota</taxon>
        <taxon>Polyangia</taxon>
        <taxon>Polyangiales</taxon>
        <taxon>Labilitrichaceae</taxon>
        <taxon>Labilithrix</taxon>
    </lineage>
</organism>
<dbReference type="AlphaFoldDB" id="A0A0K1QD82"/>
<dbReference type="STRING" id="1391654.AKJ09_10053"/>
<dbReference type="EMBL" id="CP012333">
    <property type="protein sequence ID" value="AKV03390.1"/>
    <property type="molecule type" value="Genomic_DNA"/>
</dbReference>
<feature type="region of interest" description="Disordered" evidence="1">
    <location>
        <begin position="24"/>
        <end position="61"/>
    </location>
</feature>
<proteinExistence type="predicted"/>
<accession>A0A0K1QD82</accession>
<protein>
    <submittedName>
        <fullName evidence="2">Uncharacterized protein</fullName>
    </submittedName>
</protein>
<gene>
    <name evidence="2" type="ORF">AKJ09_10053</name>
</gene>
<evidence type="ECO:0000313" key="2">
    <source>
        <dbReference type="EMBL" id="AKV03390.1"/>
    </source>
</evidence>
<evidence type="ECO:0000313" key="3">
    <source>
        <dbReference type="Proteomes" id="UP000064967"/>
    </source>
</evidence>
<dbReference type="Proteomes" id="UP000064967">
    <property type="component" value="Chromosome"/>
</dbReference>